<feature type="region of interest" description="Disordered" evidence="5">
    <location>
        <begin position="215"/>
        <end position="278"/>
    </location>
</feature>
<gene>
    <name evidence="7" type="ORF">RFULGI_LOCUS2408</name>
</gene>
<evidence type="ECO:0000256" key="3">
    <source>
        <dbReference type="ARBA" id="ARBA00023163"/>
    </source>
</evidence>
<organism evidence="7 8">
    <name type="scientific">Racocetra fulgida</name>
    <dbReference type="NCBI Taxonomy" id="60492"/>
    <lineage>
        <taxon>Eukaryota</taxon>
        <taxon>Fungi</taxon>
        <taxon>Fungi incertae sedis</taxon>
        <taxon>Mucoromycota</taxon>
        <taxon>Glomeromycotina</taxon>
        <taxon>Glomeromycetes</taxon>
        <taxon>Diversisporales</taxon>
        <taxon>Gigasporaceae</taxon>
        <taxon>Racocetra</taxon>
    </lineage>
</organism>
<feature type="region of interest" description="Disordered" evidence="5">
    <location>
        <begin position="157"/>
        <end position="180"/>
    </location>
</feature>
<dbReference type="GO" id="GO:0005634">
    <property type="term" value="C:nucleus"/>
    <property type="evidence" value="ECO:0007669"/>
    <property type="project" value="UniProtKB-UniRule"/>
</dbReference>
<keyword evidence="8" id="KW-1185">Reference proteome</keyword>
<accession>A0A9N8ZMB8</accession>
<evidence type="ECO:0000256" key="2">
    <source>
        <dbReference type="ARBA" id="ARBA00023125"/>
    </source>
</evidence>
<dbReference type="GO" id="GO:0000978">
    <property type="term" value="F:RNA polymerase II cis-regulatory region sequence-specific DNA binding"/>
    <property type="evidence" value="ECO:0007669"/>
    <property type="project" value="TreeGrafter"/>
</dbReference>
<name>A0A9N8ZMB8_9GLOM</name>
<evidence type="ECO:0000256" key="1">
    <source>
        <dbReference type="ARBA" id="ARBA00023015"/>
    </source>
</evidence>
<dbReference type="PROSITE" id="PS50118">
    <property type="entry name" value="HMG_BOX_2"/>
    <property type="match status" value="1"/>
</dbReference>
<dbReference type="SMART" id="SM00398">
    <property type="entry name" value="HMG"/>
    <property type="match status" value="1"/>
</dbReference>
<feature type="compositionally biased region" description="Basic residues" evidence="5">
    <location>
        <begin position="246"/>
        <end position="257"/>
    </location>
</feature>
<feature type="domain" description="HMG box" evidence="6">
    <location>
        <begin position="176"/>
        <end position="244"/>
    </location>
</feature>
<keyword evidence="4" id="KW-0539">Nucleus</keyword>
<feature type="compositionally biased region" description="Low complexity" evidence="5">
    <location>
        <begin position="160"/>
        <end position="170"/>
    </location>
</feature>
<feature type="compositionally biased region" description="Basic and acidic residues" evidence="5">
    <location>
        <begin position="230"/>
        <end position="245"/>
    </location>
</feature>
<dbReference type="AlphaFoldDB" id="A0A9N8ZMB8"/>
<dbReference type="GO" id="GO:0030154">
    <property type="term" value="P:cell differentiation"/>
    <property type="evidence" value="ECO:0007669"/>
    <property type="project" value="TreeGrafter"/>
</dbReference>
<keyword evidence="3" id="KW-0804">Transcription</keyword>
<feature type="compositionally biased region" description="Polar residues" evidence="5">
    <location>
        <begin position="264"/>
        <end position="278"/>
    </location>
</feature>
<feature type="region of interest" description="Disordered" evidence="5">
    <location>
        <begin position="1"/>
        <end position="40"/>
    </location>
</feature>
<dbReference type="Gene3D" id="1.10.30.10">
    <property type="entry name" value="High mobility group box domain"/>
    <property type="match status" value="1"/>
</dbReference>
<evidence type="ECO:0000259" key="6">
    <source>
        <dbReference type="PROSITE" id="PS50118"/>
    </source>
</evidence>
<feature type="DNA-binding region" description="HMG box" evidence="4">
    <location>
        <begin position="176"/>
        <end position="244"/>
    </location>
</feature>
<dbReference type="Pfam" id="PF00505">
    <property type="entry name" value="HMG_box"/>
    <property type="match status" value="1"/>
</dbReference>
<dbReference type="InterPro" id="IPR036910">
    <property type="entry name" value="HMG_box_dom_sf"/>
</dbReference>
<dbReference type="FunFam" id="1.10.30.10:FF:000041">
    <property type="entry name" value="HMG box family protein"/>
    <property type="match status" value="1"/>
</dbReference>
<dbReference type="Proteomes" id="UP000789396">
    <property type="component" value="Unassembled WGS sequence"/>
</dbReference>
<evidence type="ECO:0000313" key="7">
    <source>
        <dbReference type="EMBL" id="CAG8500370.1"/>
    </source>
</evidence>
<evidence type="ECO:0000313" key="8">
    <source>
        <dbReference type="Proteomes" id="UP000789396"/>
    </source>
</evidence>
<keyword evidence="1" id="KW-0805">Transcription regulation</keyword>
<dbReference type="PANTHER" id="PTHR10270:SF161">
    <property type="entry name" value="SEX-DETERMINING REGION Y PROTEIN"/>
    <property type="match status" value="1"/>
</dbReference>
<protein>
    <submittedName>
        <fullName evidence="7">12881_t:CDS:1</fullName>
    </submittedName>
</protein>
<evidence type="ECO:0000256" key="4">
    <source>
        <dbReference type="PROSITE-ProRule" id="PRU00267"/>
    </source>
</evidence>
<dbReference type="InterPro" id="IPR009071">
    <property type="entry name" value="HMG_box_dom"/>
</dbReference>
<reference evidence="7" key="1">
    <citation type="submission" date="2021-06" db="EMBL/GenBank/DDBJ databases">
        <authorList>
            <person name="Kallberg Y."/>
            <person name="Tangrot J."/>
            <person name="Rosling A."/>
        </authorList>
    </citation>
    <scope>NUCLEOTIDE SEQUENCE</scope>
    <source>
        <strain evidence="7">IN212</strain>
    </source>
</reference>
<feature type="compositionally biased region" description="Polar residues" evidence="5">
    <location>
        <begin position="11"/>
        <end position="25"/>
    </location>
</feature>
<keyword evidence="2 4" id="KW-0238">DNA-binding</keyword>
<dbReference type="CDD" id="cd01389">
    <property type="entry name" value="HMG-box_ROX1-like"/>
    <property type="match status" value="1"/>
</dbReference>
<evidence type="ECO:0000256" key="5">
    <source>
        <dbReference type="SAM" id="MobiDB-lite"/>
    </source>
</evidence>
<dbReference type="InterPro" id="IPR050140">
    <property type="entry name" value="SRY-related_HMG-box_TF-like"/>
</dbReference>
<proteinExistence type="predicted"/>
<sequence>MSECSARHPQQLFTENRQLSVTVPTSPRKENINKSSENLSNVSASMSSNNVATGCDQENFIPQLPQPQYKTSKGGNPVPSFEYLSYDRVQDLYEQNKGTLYFIPEGFEPVLVPNDAKATSVTNLLENAKPVSAAPNVPRMLPDTDVRLPSFALPCGVAGPTPKTTSTNSKTKIKKPPRPPNAFILYRRAKQPGIVAKNQGITNNEVSKEIGRMWHDEPQEVRSKFQKMADAAKQEHMKKYPEYRYRPRRPQERKRRIQPREDSPSAQGSTPTLPSQNLSMIDASAFFPRRVSSISTDGENSEIFTPTTMLNHNINIIQHPQHQQLLYADSPLSGSPQQYLDSSMAKYDYSYMDDSNSFDGSPVSTATTTFVNTHTPMTTSGGMIDFSVFDSSNPPAPGEAMNYLDMGDYIEAFDQYENMASLNYISAADEQFIRNQQFVKLDY</sequence>
<dbReference type="OrthoDB" id="6247875at2759"/>
<dbReference type="SUPFAM" id="SSF47095">
    <property type="entry name" value="HMG-box"/>
    <property type="match status" value="1"/>
</dbReference>
<dbReference type="GO" id="GO:0001228">
    <property type="term" value="F:DNA-binding transcription activator activity, RNA polymerase II-specific"/>
    <property type="evidence" value="ECO:0007669"/>
    <property type="project" value="TreeGrafter"/>
</dbReference>
<dbReference type="PANTHER" id="PTHR10270">
    <property type="entry name" value="SOX TRANSCRIPTION FACTOR"/>
    <property type="match status" value="1"/>
</dbReference>
<dbReference type="EMBL" id="CAJVPZ010001806">
    <property type="protein sequence ID" value="CAG8500370.1"/>
    <property type="molecule type" value="Genomic_DNA"/>
</dbReference>
<comment type="caution">
    <text evidence="7">The sequence shown here is derived from an EMBL/GenBank/DDBJ whole genome shotgun (WGS) entry which is preliminary data.</text>
</comment>